<keyword evidence="2" id="KW-1185">Reference proteome</keyword>
<dbReference type="Gene3D" id="3.40.640.10">
    <property type="entry name" value="Type I PLP-dependent aspartate aminotransferase-like (Major domain)"/>
    <property type="match status" value="1"/>
</dbReference>
<gene>
    <name evidence="1" type="ORF">UC8_50340</name>
</gene>
<reference evidence="1 2" key="1">
    <citation type="submission" date="2019-08" db="EMBL/GenBank/DDBJ databases">
        <title>Deep-cultivation of Planctomycetes and their phenomic and genomic characterization uncovers novel biology.</title>
        <authorList>
            <person name="Wiegand S."/>
            <person name="Jogler M."/>
            <person name="Boedeker C."/>
            <person name="Pinto D."/>
            <person name="Vollmers J."/>
            <person name="Rivas-Marin E."/>
            <person name="Kohn T."/>
            <person name="Peeters S.H."/>
            <person name="Heuer A."/>
            <person name="Rast P."/>
            <person name="Oberbeckmann S."/>
            <person name="Bunk B."/>
            <person name="Jeske O."/>
            <person name="Meyerdierks A."/>
            <person name="Storesund J.E."/>
            <person name="Kallscheuer N."/>
            <person name="Luecker S."/>
            <person name="Lage O.M."/>
            <person name="Pohl T."/>
            <person name="Merkel B.J."/>
            <person name="Hornburger P."/>
            <person name="Mueller R.-W."/>
            <person name="Bruemmer F."/>
            <person name="Labrenz M."/>
            <person name="Spormann A.M."/>
            <person name="Op den Camp H."/>
            <person name="Overmann J."/>
            <person name="Amann R."/>
            <person name="Jetten M.S.M."/>
            <person name="Mascher T."/>
            <person name="Medema M.H."/>
            <person name="Devos D.P."/>
            <person name="Kaster A.-K."/>
            <person name="Ovreas L."/>
            <person name="Rohde M."/>
            <person name="Galperin M.Y."/>
            <person name="Jogler C."/>
        </authorList>
    </citation>
    <scope>NUCLEOTIDE SEQUENCE [LARGE SCALE GENOMIC DNA]</scope>
    <source>
        <strain evidence="1 2">UC8</strain>
    </source>
</reference>
<evidence type="ECO:0008006" key="3">
    <source>
        <dbReference type="Google" id="ProtNLM"/>
    </source>
</evidence>
<dbReference type="Proteomes" id="UP000325286">
    <property type="component" value="Chromosome"/>
</dbReference>
<evidence type="ECO:0000313" key="2">
    <source>
        <dbReference type="Proteomes" id="UP000325286"/>
    </source>
</evidence>
<dbReference type="SUPFAM" id="SSF53383">
    <property type="entry name" value="PLP-dependent transferases"/>
    <property type="match status" value="1"/>
</dbReference>
<accession>A0A5B9R875</accession>
<protein>
    <recommendedName>
        <fullName evidence="3">Aminotransferase class V domain-containing protein</fullName>
    </recommendedName>
</protein>
<proteinExistence type="predicted"/>
<dbReference type="AlphaFoldDB" id="A0A5B9R875"/>
<sequence>MTSVVAMLRFLWLHLCSHRALVNRLRKRVDTDSLVFTPTFSGRTAILQLAQQLRQNTDRRKAYVPDYICNVVERALREAGFETVSYATDENFNPDRKALDLAIADPHAAIMVFASIYGSAGGLDVLNEASVRRRLLASGVHVLLDICQDVTLRHRIPSGFASQLSAVLSFNDKSFPGAMGGGILSPQPLNFSSPSPSLRESGCLYYYYGRKASRALVRSLFRSSRDAQVQPPRTFEYSTCERFPFDLVARQPSKLQLVLAVLGMDAVDRLVQQRTRLADSDLAVRELPFRTSSPYLIIDSAPGTLPNRVKPPYAVFHDRVTSLRPNLIVMHNKGFDDV</sequence>
<dbReference type="KEGG" id="rul:UC8_50340"/>
<dbReference type="InterPro" id="IPR015421">
    <property type="entry name" value="PyrdxlP-dep_Trfase_major"/>
</dbReference>
<dbReference type="EMBL" id="CP042914">
    <property type="protein sequence ID" value="QEG42991.1"/>
    <property type="molecule type" value="Genomic_DNA"/>
</dbReference>
<name>A0A5B9R875_9BACT</name>
<dbReference type="InterPro" id="IPR015424">
    <property type="entry name" value="PyrdxlP-dep_Trfase"/>
</dbReference>
<dbReference type="RefSeq" id="WP_068141878.1">
    <property type="nucleotide sequence ID" value="NZ_CP042914.1"/>
</dbReference>
<organism evidence="1 2">
    <name type="scientific">Roseimaritima ulvae</name>
    <dbReference type="NCBI Taxonomy" id="980254"/>
    <lineage>
        <taxon>Bacteria</taxon>
        <taxon>Pseudomonadati</taxon>
        <taxon>Planctomycetota</taxon>
        <taxon>Planctomycetia</taxon>
        <taxon>Pirellulales</taxon>
        <taxon>Pirellulaceae</taxon>
        <taxon>Roseimaritima</taxon>
    </lineage>
</organism>
<dbReference type="OrthoDB" id="10017136at2"/>
<evidence type="ECO:0000313" key="1">
    <source>
        <dbReference type="EMBL" id="QEG42991.1"/>
    </source>
</evidence>